<name>A0A926CYA5_9FIRM</name>
<dbReference type="Proteomes" id="UP000654279">
    <property type="component" value="Unassembled WGS sequence"/>
</dbReference>
<dbReference type="SUPFAM" id="SSF53920">
    <property type="entry name" value="Fe-only hydrogenase"/>
    <property type="match status" value="1"/>
</dbReference>
<dbReference type="InterPro" id="IPR004108">
    <property type="entry name" value="Fe_hydrogenase_lsu_C"/>
</dbReference>
<dbReference type="Pfam" id="PF25160">
    <property type="entry name" value="LdpA_Fe-S-bd"/>
    <property type="match status" value="1"/>
</dbReference>
<keyword evidence="1" id="KW-0479">Metal-binding</keyword>
<accession>A0A926CYA5</accession>
<comment type="caution">
    <text evidence="5">The sequence shown here is derived from an EMBL/GenBank/DDBJ whole genome shotgun (WGS) entry which is preliminary data.</text>
</comment>
<feature type="domain" description="4Fe-4S ferredoxin-type" evidence="4">
    <location>
        <begin position="97"/>
        <end position="126"/>
    </location>
</feature>
<dbReference type="PANTHER" id="PTHR11615">
    <property type="entry name" value="NITRATE, FORMATE, IRON DEHYDROGENASE"/>
    <property type="match status" value="1"/>
</dbReference>
<dbReference type="AlphaFoldDB" id="A0A926CYA5"/>
<evidence type="ECO:0000259" key="4">
    <source>
        <dbReference type="PROSITE" id="PS51379"/>
    </source>
</evidence>
<evidence type="ECO:0000313" key="5">
    <source>
        <dbReference type="EMBL" id="MBC8527941.1"/>
    </source>
</evidence>
<dbReference type="PROSITE" id="PS51379">
    <property type="entry name" value="4FE4S_FER_2"/>
    <property type="match status" value="3"/>
</dbReference>
<dbReference type="CDD" id="cd10549">
    <property type="entry name" value="MtMvhB_like"/>
    <property type="match status" value="1"/>
</dbReference>
<evidence type="ECO:0000256" key="3">
    <source>
        <dbReference type="ARBA" id="ARBA00023014"/>
    </source>
</evidence>
<feature type="domain" description="4Fe-4S ferredoxin-type" evidence="4">
    <location>
        <begin position="127"/>
        <end position="157"/>
    </location>
</feature>
<dbReference type="Pfam" id="PF02906">
    <property type="entry name" value="Fe_hyd_lg_C"/>
    <property type="match status" value="1"/>
</dbReference>
<dbReference type="Pfam" id="PF12838">
    <property type="entry name" value="Fer4_7"/>
    <property type="match status" value="1"/>
</dbReference>
<keyword evidence="2" id="KW-0408">Iron</keyword>
<dbReference type="InterPro" id="IPR017900">
    <property type="entry name" value="4Fe4S_Fe_S_CS"/>
</dbReference>
<dbReference type="Gene3D" id="3.30.70.20">
    <property type="match status" value="2"/>
</dbReference>
<protein>
    <submittedName>
        <fullName evidence="5">4Fe-4S dicluster domain-containing protein</fullName>
    </submittedName>
</protein>
<dbReference type="InterPro" id="IPR057431">
    <property type="entry name" value="LdpA_Fe-S-bd"/>
</dbReference>
<dbReference type="EMBL" id="JACRSO010000001">
    <property type="protein sequence ID" value="MBC8527941.1"/>
    <property type="molecule type" value="Genomic_DNA"/>
</dbReference>
<feature type="domain" description="4Fe-4S ferredoxin-type" evidence="4">
    <location>
        <begin position="173"/>
        <end position="202"/>
    </location>
</feature>
<gene>
    <name evidence="5" type="ORF">H8699_00625</name>
</gene>
<dbReference type="InterPro" id="IPR050340">
    <property type="entry name" value="Cytosolic_Fe-S_CAF"/>
</dbReference>
<keyword evidence="3" id="KW-0411">Iron-sulfur</keyword>
<dbReference type="PROSITE" id="PS00198">
    <property type="entry name" value="4FE4S_FER_1"/>
    <property type="match status" value="2"/>
</dbReference>
<dbReference type="InterPro" id="IPR027631">
    <property type="entry name" value="Mono_FeFe_hydrog"/>
</dbReference>
<sequence>MVKVENDAKKNKYQTLRRVAELAFTDQVNEEHLEAIPGELIQGSQPHFRCCVYKEREIIRQRVRLATGKLPSGMKEPEGRQNVITVIPAACEGCPINRYRVTENCQKCLAKKCMNACPFGAITMTGRGAYIDPDKCRECGRCAQVCPYNAIADLVRPCKRSCPVGAISINEDKLAEIQEEKCISCGACMRDCPFGAISDRSYMLKAIEWIRSPYPTYAIIAPALEGQFGPNASMGKLKTAVKLLGFTDVIEVGLGADAVAQHEAKELLERVEAGGKMTTSCCPAFVELIRKHYHALIPNMSHTVSPMVATARWIKEKERDARVVFIGPCVAKKTECQDETVEGGADCVLTAEELLAMFDAKRIDPEKCEDSQQDASRYGKGFAQSGGVTGAVLQALTEQLGTTPSIVAHRCDGAAECKKALAMLASGKFPADFIEGMACIGGCGSGPAMVQNERLYQQTRKKLLAEADGRTIGENLAQHGMEKISMER</sequence>
<evidence type="ECO:0000313" key="6">
    <source>
        <dbReference type="Proteomes" id="UP000654279"/>
    </source>
</evidence>
<evidence type="ECO:0000256" key="1">
    <source>
        <dbReference type="ARBA" id="ARBA00022723"/>
    </source>
</evidence>
<proteinExistence type="predicted"/>
<dbReference type="RefSeq" id="WP_249284015.1">
    <property type="nucleotide sequence ID" value="NZ_JACRSO010000001.1"/>
</dbReference>
<dbReference type="NCBIfam" id="TIGR04105">
    <property type="entry name" value="FeFe_hydrog_B1"/>
    <property type="match status" value="1"/>
</dbReference>
<dbReference type="InterPro" id="IPR017896">
    <property type="entry name" value="4Fe4S_Fe-S-bd"/>
</dbReference>
<dbReference type="SUPFAM" id="SSF54862">
    <property type="entry name" value="4Fe-4S ferredoxins"/>
    <property type="match status" value="1"/>
</dbReference>
<dbReference type="InterPro" id="IPR009016">
    <property type="entry name" value="Fe_hydrogenase"/>
</dbReference>
<dbReference type="GO" id="GO:0051536">
    <property type="term" value="F:iron-sulfur cluster binding"/>
    <property type="evidence" value="ECO:0007669"/>
    <property type="project" value="UniProtKB-KW"/>
</dbReference>
<organism evidence="5 6">
    <name type="scientific">Luoshenia tenuis</name>
    <dbReference type="NCBI Taxonomy" id="2763654"/>
    <lineage>
        <taxon>Bacteria</taxon>
        <taxon>Bacillati</taxon>
        <taxon>Bacillota</taxon>
        <taxon>Clostridia</taxon>
        <taxon>Christensenellales</taxon>
        <taxon>Christensenellaceae</taxon>
        <taxon>Luoshenia</taxon>
    </lineage>
</organism>
<evidence type="ECO:0000256" key="2">
    <source>
        <dbReference type="ARBA" id="ARBA00023004"/>
    </source>
</evidence>
<dbReference type="GO" id="GO:0046872">
    <property type="term" value="F:metal ion binding"/>
    <property type="evidence" value="ECO:0007669"/>
    <property type="project" value="UniProtKB-KW"/>
</dbReference>
<dbReference type="Gene3D" id="3.40.950.10">
    <property type="entry name" value="Fe-only Hydrogenase (Larger Subunit), Chain L, domain 3"/>
    <property type="match status" value="1"/>
</dbReference>
<reference evidence="5" key="1">
    <citation type="submission" date="2020-08" db="EMBL/GenBank/DDBJ databases">
        <title>Genome public.</title>
        <authorList>
            <person name="Liu C."/>
            <person name="Sun Q."/>
        </authorList>
    </citation>
    <scope>NUCLEOTIDE SEQUENCE</scope>
    <source>
        <strain evidence="5">NSJ-44</strain>
    </source>
</reference>
<keyword evidence="6" id="KW-1185">Reference proteome</keyword>